<gene>
    <name evidence="2" type="ORF">P2L57_05255</name>
</gene>
<evidence type="ECO:0008006" key="4">
    <source>
        <dbReference type="Google" id="ProtNLM"/>
    </source>
</evidence>
<dbReference type="RefSeq" id="WP_275808924.1">
    <property type="nucleotide sequence ID" value="NZ_BAAANM010000012.1"/>
</dbReference>
<accession>A0ABT5YU74</accession>
<dbReference type="Proteomes" id="UP001220022">
    <property type="component" value="Unassembled WGS sequence"/>
</dbReference>
<evidence type="ECO:0000313" key="3">
    <source>
        <dbReference type="Proteomes" id="UP001220022"/>
    </source>
</evidence>
<reference evidence="2 3" key="1">
    <citation type="submission" date="2023-03" db="EMBL/GenBank/DDBJ databases">
        <title>Draft genome sequence of type strain Streptomyces ferralitis JCM 14344.</title>
        <authorList>
            <person name="Klaysubun C."/>
            <person name="Duangmal K."/>
        </authorList>
    </citation>
    <scope>NUCLEOTIDE SEQUENCE [LARGE SCALE GENOMIC DNA]</scope>
    <source>
        <strain evidence="2 3">JCM 14344</strain>
    </source>
</reference>
<keyword evidence="3" id="KW-1185">Reference proteome</keyword>
<evidence type="ECO:0000256" key="1">
    <source>
        <dbReference type="SAM" id="Phobius"/>
    </source>
</evidence>
<comment type="caution">
    <text evidence="2">The sequence shown here is derived from an EMBL/GenBank/DDBJ whole genome shotgun (WGS) entry which is preliminary data.</text>
</comment>
<keyword evidence="1" id="KW-0812">Transmembrane</keyword>
<feature type="transmembrane region" description="Helical" evidence="1">
    <location>
        <begin position="21"/>
        <end position="38"/>
    </location>
</feature>
<keyword evidence="1" id="KW-0472">Membrane</keyword>
<keyword evidence="1" id="KW-1133">Transmembrane helix</keyword>
<protein>
    <recommendedName>
        <fullName evidence="4">VIT family protein</fullName>
    </recommendedName>
</protein>
<feature type="transmembrane region" description="Helical" evidence="1">
    <location>
        <begin position="116"/>
        <end position="137"/>
    </location>
</feature>
<proteinExistence type="predicted"/>
<organism evidence="2 3">
    <name type="scientific">Streptantibioticus ferralitis</name>
    <dbReference type="NCBI Taxonomy" id="236510"/>
    <lineage>
        <taxon>Bacteria</taxon>
        <taxon>Bacillati</taxon>
        <taxon>Actinomycetota</taxon>
        <taxon>Actinomycetes</taxon>
        <taxon>Kitasatosporales</taxon>
        <taxon>Streptomycetaceae</taxon>
        <taxon>Streptantibioticus</taxon>
    </lineage>
</organism>
<feature type="transmembrane region" description="Helical" evidence="1">
    <location>
        <begin position="91"/>
        <end position="110"/>
    </location>
</feature>
<sequence length="169" mass="18249">MRIRSRFESLGRWVLPLDNPVEGILGTVITAALLAAYSEPPFHVGAIAFGTLVAVLVYWLTHVYAEEIGRGPETGPAFSKHRLKATLRRQYALVEASFPPLAVLLAAFAFGATPSLALDFAEWSAVLLLVVWGFVTARRHELKGVAFVAAGLIAGVLGLVIVVLRSTFH</sequence>
<evidence type="ECO:0000313" key="2">
    <source>
        <dbReference type="EMBL" id="MDF2255154.1"/>
    </source>
</evidence>
<dbReference type="EMBL" id="JARHTQ010000002">
    <property type="protein sequence ID" value="MDF2255154.1"/>
    <property type="molecule type" value="Genomic_DNA"/>
</dbReference>
<feature type="transmembrane region" description="Helical" evidence="1">
    <location>
        <begin position="44"/>
        <end position="61"/>
    </location>
</feature>
<name>A0ABT5YU74_9ACTN</name>
<feature type="transmembrane region" description="Helical" evidence="1">
    <location>
        <begin position="144"/>
        <end position="164"/>
    </location>
</feature>